<dbReference type="PANTHER" id="PTHR34145">
    <property type="entry name" value="OS02G0105600 PROTEIN"/>
    <property type="match status" value="1"/>
</dbReference>
<dbReference type="PROSITE" id="PS50181">
    <property type="entry name" value="FBOX"/>
    <property type="match status" value="1"/>
</dbReference>
<dbReference type="AlphaFoldDB" id="A0A833VVH8"/>
<evidence type="ECO:0000259" key="1">
    <source>
        <dbReference type="PROSITE" id="PS50181"/>
    </source>
</evidence>
<dbReference type="SUPFAM" id="SSF52047">
    <property type="entry name" value="RNI-like"/>
    <property type="match status" value="1"/>
</dbReference>
<comment type="caution">
    <text evidence="2">The sequence shown here is derived from an EMBL/GenBank/DDBJ whole genome shotgun (WGS) entry which is preliminary data.</text>
</comment>
<dbReference type="SUPFAM" id="SSF81383">
    <property type="entry name" value="F-box domain"/>
    <property type="match status" value="1"/>
</dbReference>
<dbReference type="InterPro" id="IPR036047">
    <property type="entry name" value="F-box-like_dom_sf"/>
</dbReference>
<dbReference type="Gene3D" id="3.80.10.10">
    <property type="entry name" value="Ribonuclease Inhibitor"/>
    <property type="match status" value="1"/>
</dbReference>
<dbReference type="Proteomes" id="UP000623129">
    <property type="component" value="Unassembled WGS sequence"/>
</dbReference>
<accession>A0A833VVH8</accession>
<reference evidence="2" key="1">
    <citation type="submission" date="2020-01" db="EMBL/GenBank/DDBJ databases">
        <title>Genome sequence of Kobresia littledalei, the first chromosome-level genome in the family Cyperaceae.</title>
        <authorList>
            <person name="Qu G."/>
        </authorList>
    </citation>
    <scope>NUCLEOTIDE SEQUENCE</scope>
    <source>
        <strain evidence="2">C.B.Clarke</strain>
        <tissue evidence="2">Leaf</tissue>
    </source>
</reference>
<dbReference type="OrthoDB" id="778457at2759"/>
<dbReference type="PANTHER" id="PTHR34145:SF48">
    <property type="entry name" value="OS01G0553400 PROTEIN"/>
    <property type="match status" value="1"/>
</dbReference>
<dbReference type="InterPro" id="IPR001810">
    <property type="entry name" value="F-box_dom"/>
</dbReference>
<organism evidence="2 3">
    <name type="scientific">Carex littledalei</name>
    <dbReference type="NCBI Taxonomy" id="544730"/>
    <lineage>
        <taxon>Eukaryota</taxon>
        <taxon>Viridiplantae</taxon>
        <taxon>Streptophyta</taxon>
        <taxon>Embryophyta</taxon>
        <taxon>Tracheophyta</taxon>
        <taxon>Spermatophyta</taxon>
        <taxon>Magnoliopsida</taxon>
        <taxon>Liliopsida</taxon>
        <taxon>Poales</taxon>
        <taxon>Cyperaceae</taxon>
        <taxon>Cyperoideae</taxon>
        <taxon>Cariceae</taxon>
        <taxon>Carex</taxon>
        <taxon>Carex subgen. Euthyceras</taxon>
    </lineage>
</organism>
<dbReference type="InterPro" id="IPR053772">
    <property type="entry name" value="At1g61320/At1g61330-like"/>
</dbReference>
<feature type="domain" description="F-box" evidence="1">
    <location>
        <begin position="135"/>
        <end position="171"/>
    </location>
</feature>
<dbReference type="EMBL" id="SWLB01000006">
    <property type="protein sequence ID" value="KAF3337063.1"/>
    <property type="molecule type" value="Genomic_DNA"/>
</dbReference>
<sequence>MSETIVYRRKRAKHPFGVAEAGKITMLSTDERDEKIIVYERRKHKKKQLNVLDENARIRTLSPDKRQDARMKTLSTDKQHEKIVVYKRRNTRMQLKDLPEAGRNTIIATDERHEKAPTNERYDKVIDYERGMLRKTELTDLPEEILGSIVSRFPLRDAVRTSILSTKLRRIWTCHPDLNFTSWAMFPENKIKGTEQMKLDLIQGMLSVLKQHRGSGVKRIVLRALLDQRTSSAINTCVRFAVTSRAKSLSLLLSPERPYCFPTYLFDTRDESKSVLEELYLKFVSLRIPPGFTGFTHLKRLDLFSVYDIVADELQDLLKNCLLLERLCLFMLKFEKLVISESLSHLRFLSLTGCHEVKRIEISAANLERFEFGGTNDTKVVFTQPLQKVRYASIQCGNFDSRVGEFVLRVLPRSIPGVQTLVWKTEGIEMDALPNCLGRFQSLKTVQVDLYATRGPYAGDVLSFAALLDAAPLLESFFLKLIGFVNHPYSGIEEFRRLPNSPHHHLKFVGIQDFTCSRDQIELVEYIVENAIALKNMIIKTSTECYRDAAINSPYMRKDERMQIM</sequence>
<evidence type="ECO:0000313" key="2">
    <source>
        <dbReference type="EMBL" id="KAF3337063.1"/>
    </source>
</evidence>
<evidence type="ECO:0000313" key="3">
    <source>
        <dbReference type="Proteomes" id="UP000623129"/>
    </source>
</evidence>
<protein>
    <submittedName>
        <fullName evidence="2">F-box/FBD/LRR-repeat protein</fullName>
    </submittedName>
</protein>
<dbReference type="InterPro" id="IPR032675">
    <property type="entry name" value="LRR_dom_sf"/>
</dbReference>
<dbReference type="InterPro" id="IPR055357">
    <property type="entry name" value="LRR_At1g61320_AtMIF1"/>
</dbReference>
<dbReference type="Pfam" id="PF00646">
    <property type="entry name" value="F-box"/>
    <property type="match status" value="1"/>
</dbReference>
<keyword evidence="3" id="KW-1185">Reference proteome</keyword>
<proteinExistence type="predicted"/>
<gene>
    <name evidence="2" type="ORF">FCM35_KLT17650</name>
</gene>
<dbReference type="Pfam" id="PF23622">
    <property type="entry name" value="LRR_At1g61320_AtMIF1"/>
    <property type="match status" value="1"/>
</dbReference>
<name>A0A833VVH8_9POAL</name>